<comment type="caution">
    <text evidence="2">The sequence shown here is derived from an EMBL/GenBank/DDBJ whole genome shotgun (WGS) entry which is preliminary data.</text>
</comment>
<dbReference type="EMBL" id="MAXA01000253">
    <property type="protein sequence ID" value="OHV21489.1"/>
    <property type="molecule type" value="Genomic_DNA"/>
</dbReference>
<sequence>MSRVRLENLAAEYMEREFDRVPRMRELHEGTWIERDYYVRHIVETVLRIRLNNEVDTYALFRVGSKDDSLAANLAKYLAEEFGHEHMFTRDLVRFGFPVEQLDRTPVFPSTNKLMGFLRLAADKEGPAPTTVWDWFVEWYSDRYNQIITTRAAEEFGADLVRGSQTHIEFDTTHDHDDLMFRVVSRAVETWSTAATAESYLDTFVSLIGDYFGELHAATARDRGQGQDQDQDRDRSSAQLVSS</sequence>
<keyword evidence="3" id="KW-1185">Reference proteome</keyword>
<evidence type="ECO:0000313" key="2">
    <source>
        <dbReference type="EMBL" id="OHV21489.1"/>
    </source>
</evidence>
<feature type="region of interest" description="Disordered" evidence="1">
    <location>
        <begin position="220"/>
        <end position="243"/>
    </location>
</feature>
<evidence type="ECO:0000313" key="3">
    <source>
        <dbReference type="Proteomes" id="UP000179769"/>
    </source>
</evidence>
<dbReference type="Proteomes" id="UP000179769">
    <property type="component" value="Unassembled WGS sequence"/>
</dbReference>
<organism evidence="2 3">
    <name type="scientific">Parafrankia soli</name>
    <dbReference type="NCBI Taxonomy" id="2599596"/>
    <lineage>
        <taxon>Bacteria</taxon>
        <taxon>Bacillati</taxon>
        <taxon>Actinomycetota</taxon>
        <taxon>Actinomycetes</taxon>
        <taxon>Frankiales</taxon>
        <taxon>Frankiaceae</taxon>
        <taxon>Parafrankia</taxon>
    </lineage>
</organism>
<name>A0A1S1PK62_9ACTN</name>
<dbReference type="SUPFAM" id="SSF48613">
    <property type="entry name" value="Heme oxygenase-like"/>
    <property type="match status" value="1"/>
</dbReference>
<dbReference type="InterPro" id="IPR016084">
    <property type="entry name" value="Haem_Oase-like_multi-hlx"/>
</dbReference>
<dbReference type="OrthoDB" id="6916651at2"/>
<evidence type="ECO:0000256" key="1">
    <source>
        <dbReference type="SAM" id="MobiDB-lite"/>
    </source>
</evidence>
<proteinExistence type="predicted"/>
<reference evidence="3" key="1">
    <citation type="submission" date="2016-07" db="EMBL/GenBank/DDBJ databases">
        <title>Frankia sp. NRRL B-16219 Genome sequencing.</title>
        <authorList>
            <person name="Ghodhbane-Gtari F."/>
            <person name="Swanson E."/>
            <person name="Gueddou A."/>
            <person name="Louati M."/>
            <person name="Nouioui I."/>
            <person name="Hezbri K."/>
            <person name="Abebe-Akele F."/>
            <person name="Simpson S."/>
            <person name="Morris K."/>
            <person name="Thomas K."/>
            <person name="Gtari M."/>
            <person name="Tisa L.S."/>
        </authorList>
    </citation>
    <scope>NUCLEOTIDE SEQUENCE [LARGE SCALE GENOMIC DNA]</scope>
    <source>
        <strain evidence="3">NRRL B-16219</strain>
    </source>
</reference>
<dbReference type="Gene3D" id="1.20.910.10">
    <property type="entry name" value="Heme oxygenase-like"/>
    <property type="match status" value="1"/>
</dbReference>
<dbReference type="AlphaFoldDB" id="A0A1S1PK62"/>
<accession>A0A1S1PK62</accession>
<gene>
    <name evidence="2" type="ORF">BBK14_26600</name>
</gene>
<feature type="compositionally biased region" description="Basic and acidic residues" evidence="1">
    <location>
        <begin position="220"/>
        <end position="236"/>
    </location>
</feature>
<protein>
    <submittedName>
        <fullName evidence="2">Uncharacterized protein</fullName>
    </submittedName>
</protein>